<dbReference type="PANTHER" id="PTHR13610">
    <property type="entry name" value="METHYLTRANSFERASE DOMAIN-CONTAINING PROTEIN"/>
    <property type="match status" value="1"/>
</dbReference>
<keyword evidence="1" id="KW-0489">Methyltransferase</keyword>
<evidence type="ECO:0000256" key="2">
    <source>
        <dbReference type="ARBA" id="ARBA00022679"/>
    </source>
</evidence>
<dbReference type="Gene3D" id="3.40.50.150">
    <property type="entry name" value="Vaccinia Virus protein VP39"/>
    <property type="match status" value="1"/>
</dbReference>
<dbReference type="AlphaFoldDB" id="A0A1I3TYL3"/>
<organism evidence="5 6">
    <name type="scientific">Desulfomicrobium apsheronum</name>
    <dbReference type="NCBI Taxonomy" id="52560"/>
    <lineage>
        <taxon>Bacteria</taxon>
        <taxon>Pseudomonadati</taxon>
        <taxon>Thermodesulfobacteriota</taxon>
        <taxon>Desulfovibrionia</taxon>
        <taxon>Desulfovibrionales</taxon>
        <taxon>Desulfomicrobiaceae</taxon>
        <taxon>Desulfomicrobium</taxon>
    </lineage>
</organism>
<keyword evidence="4" id="KW-1133">Transmembrane helix</keyword>
<keyword evidence="4" id="KW-0812">Transmembrane</keyword>
<gene>
    <name evidence="5" type="ORF">SAMN04488082_106145</name>
</gene>
<evidence type="ECO:0000256" key="4">
    <source>
        <dbReference type="SAM" id="Phobius"/>
    </source>
</evidence>
<keyword evidence="3" id="KW-0949">S-adenosyl-L-methionine</keyword>
<dbReference type="Proteomes" id="UP000198635">
    <property type="component" value="Unassembled WGS sequence"/>
</dbReference>
<dbReference type="CDD" id="cd02440">
    <property type="entry name" value="AdoMet_MTases"/>
    <property type="match status" value="1"/>
</dbReference>
<dbReference type="RefSeq" id="WP_092374034.1">
    <property type="nucleotide sequence ID" value="NZ_FORX01000006.1"/>
</dbReference>
<accession>A0A1I3TYL3</accession>
<evidence type="ECO:0008006" key="7">
    <source>
        <dbReference type="Google" id="ProtNLM"/>
    </source>
</evidence>
<keyword evidence="6" id="KW-1185">Reference proteome</keyword>
<dbReference type="EMBL" id="FORX01000006">
    <property type="protein sequence ID" value="SFJ75389.1"/>
    <property type="molecule type" value="Genomic_DNA"/>
</dbReference>
<evidence type="ECO:0000256" key="3">
    <source>
        <dbReference type="ARBA" id="ARBA00022691"/>
    </source>
</evidence>
<dbReference type="SUPFAM" id="SSF53335">
    <property type="entry name" value="S-adenosyl-L-methionine-dependent methyltransferases"/>
    <property type="match status" value="1"/>
</dbReference>
<feature type="transmembrane region" description="Helical" evidence="4">
    <location>
        <begin position="48"/>
        <end position="66"/>
    </location>
</feature>
<feature type="transmembrane region" description="Helical" evidence="4">
    <location>
        <begin position="73"/>
        <end position="93"/>
    </location>
</feature>
<evidence type="ECO:0000256" key="1">
    <source>
        <dbReference type="ARBA" id="ARBA00022603"/>
    </source>
</evidence>
<reference evidence="6" key="1">
    <citation type="submission" date="2016-10" db="EMBL/GenBank/DDBJ databases">
        <authorList>
            <person name="Varghese N."/>
            <person name="Submissions S."/>
        </authorList>
    </citation>
    <scope>NUCLEOTIDE SEQUENCE [LARGE SCALE GENOMIC DNA]</scope>
    <source>
        <strain evidence="6">DSM 5918</strain>
    </source>
</reference>
<sequence length="262" mass="29175">MSRLKTRPTPEKGDAKSSQGCLAVLPWPLPALVTWGACWALFLGLHALQTPITWSLGLATSLGLAASPMTASVWRKFFIAAGFPLSLAASNLGTALPPWIWLIPLGLLLLLYPMSAWRDAPLFPTPKGILDELDKVAPLTCTDRILDAGCGVGNGLAELYRIYPTAQIDGLEKSWPLRIVCAWRCPFTRVRHGDIWKADWSDYSMVYMFQRPESMGPAAEKARRELSPGSWLVSLEFEAPDLEPLVVLRSREDKPVWIYRMR</sequence>
<dbReference type="InterPro" id="IPR029063">
    <property type="entry name" value="SAM-dependent_MTases_sf"/>
</dbReference>
<dbReference type="GO" id="GO:0032259">
    <property type="term" value="P:methylation"/>
    <property type="evidence" value="ECO:0007669"/>
    <property type="project" value="UniProtKB-KW"/>
</dbReference>
<dbReference type="InterPro" id="IPR026170">
    <property type="entry name" value="FAM173A/B"/>
</dbReference>
<dbReference type="STRING" id="52560.SAMN04488082_106145"/>
<evidence type="ECO:0000313" key="6">
    <source>
        <dbReference type="Proteomes" id="UP000198635"/>
    </source>
</evidence>
<evidence type="ECO:0000313" key="5">
    <source>
        <dbReference type="EMBL" id="SFJ75389.1"/>
    </source>
</evidence>
<protein>
    <recommendedName>
        <fullName evidence="7">Methyltransferase domain-containing protein</fullName>
    </recommendedName>
</protein>
<keyword evidence="2" id="KW-0808">Transferase</keyword>
<dbReference type="OrthoDB" id="5611641at2"/>
<keyword evidence="4" id="KW-0472">Membrane</keyword>
<dbReference type="GO" id="GO:0016279">
    <property type="term" value="F:protein-lysine N-methyltransferase activity"/>
    <property type="evidence" value="ECO:0007669"/>
    <property type="project" value="InterPro"/>
</dbReference>
<name>A0A1I3TYL3_9BACT</name>
<feature type="transmembrane region" description="Helical" evidence="4">
    <location>
        <begin position="21"/>
        <end position="42"/>
    </location>
</feature>
<dbReference type="PANTHER" id="PTHR13610:SF9">
    <property type="entry name" value="FI06469P"/>
    <property type="match status" value="1"/>
</dbReference>
<proteinExistence type="predicted"/>